<dbReference type="SUPFAM" id="SSF144232">
    <property type="entry name" value="HIT/MYND zinc finger-like"/>
    <property type="match status" value="1"/>
</dbReference>
<dbReference type="PROSITE" id="PS01360">
    <property type="entry name" value="ZF_MYND_1"/>
    <property type="match status" value="1"/>
</dbReference>
<keyword evidence="1" id="KW-0479">Metal-binding</keyword>
<accession>A0A1D2NHK9</accession>
<evidence type="ECO:0000259" key="5">
    <source>
        <dbReference type="PROSITE" id="PS50865"/>
    </source>
</evidence>
<keyword evidence="7" id="KW-1185">Reference proteome</keyword>
<keyword evidence="2 4" id="KW-0863">Zinc-finger</keyword>
<evidence type="ECO:0000256" key="1">
    <source>
        <dbReference type="ARBA" id="ARBA00022723"/>
    </source>
</evidence>
<dbReference type="Proteomes" id="UP000094527">
    <property type="component" value="Unassembled WGS sequence"/>
</dbReference>
<sequence>MFSPTALSEPVLATYVEADGKGVDIVDLCRRLIGEYQYLEEKPSGKLISCERNIPIVESNLKDVKDAMTRLSGMNPFLLGPPTKTEELRAATQGKTFSRLTLLSSFGSSPHITGKNFYNKGDLSKKQVERLYWTMKLRWTCSIINQAVAQMIPELKKRGYSGFILPHGKTVSFESLHFALLEVVPREYTIFQFESPLPDYMIKMMDNKMGIKNLWNDGPTAIEQLSKVDKDHGLLVKHAVLAFNLPVESDGDQGGLFIVDPTGSQFQAWSPTGGLVNWGFWENYEKSYPVEKIIITEFEPHFCRDPTFLMRNLGPTLLHNVVNNLLLPACNFCGDVEKKNGKRSVDLKKCKGCMLAVYCDSTCQKLAWPTHKSICRSSDN</sequence>
<feature type="domain" description="MYND-type" evidence="5">
    <location>
        <begin position="330"/>
        <end position="375"/>
    </location>
</feature>
<proteinExistence type="predicted"/>
<organism evidence="6 7">
    <name type="scientific">Orchesella cincta</name>
    <name type="common">Springtail</name>
    <name type="synonym">Podura cincta</name>
    <dbReference type="NCBI Taxonomy" id="48709"/>
    <lineage>
        <taxon>Eukaryota</taxon>
        <taxon>Metazoa</taxon>
        <taxon>Ecdysozoa</taxon>
        <taxon>Arthropoda</taxon>
        <taxon>Hexapoda</taxon>
        <taxon>Collembola</taxon>
        <taxon>Entomobryomorpha</taxon>
        <taxon>Entomobryoidea</taxon>
        <taxon>Orchesellidae</taxon>
        <taxon>Orchesellinae</taxon>
        <taxon>Orchesella</taxon>
    </lineage>
</organism>
<evidence type="ECO:0000256" key="3">
    <source>
        <dbReference type="ARBA" id="ARBA00022833"/>
    </source>
</evidence>
<dbReference type="Gene3D" id="6.10.140.2220">
    <property type="match status" value="1"/>
</dbReference>
<evidence type="ECO:0000313" key="6">
    <source>
        <dbReference type="EMBL" id="ODN04575.1"/>
    </source>
</evidence>
<protein>
    <submittedName>
        <fullName evidence="6">Ubiquitin carboxyl-terminal hydrolase 19</fullName>
    </submittedName>
</protein>
<comment type="caution">
    <text evidence="6">The sequence shown here is derived from an EMBL/GenBank/DDBJ whole genome shotgun (WGS) entry which is preliminary data.</text>
</comment>
<dbReference type="InterPro" id="IPR002893">
    <property type="entry name" value="Znf_MYND"/>
</dbReference>
<keyword evidence="3" id="KW-0862">Zinc</keyword>
<dbReference type="GO" id="GO:0016787">
    <property type="term" value="F:hydrolase activity"/>
    <property type="evidence" value="ECO:0007669"/>
    <property type="project" value="UniProtKB-KW"/>
</dbReference>
<keyword evidence="6" id="KW-0378">Hydrolase</keyword>
<dbReference type="AlphaFoldDB" id="A0A1D2NHK9"/>
<gene>
    <name evidence="6" type="ORF">Ocin01_02082</name>
</gene>
<dbReference type="GO" id="GO:0008270">
    <property type="term" value="F:zinc ion binding"/>
    <property type="evidence" value="ECO:0007669"/>
    <property type="project" value="UniProtKB-KW"/>
</dbReference>
<evidence type="ECO:0000313" key="7">
    <source>
        <dbReference type="Proteomes" id="UP000094527"/>
    </source>
</evidence>
<reference evidence="6 7" key="1">
    <citation type="journal article" date="2016" name="Genome Biol. Evol.">
        <title>Gene Family Evolution Reflects Adaptation to Soil Environmental Stressors in the Genome of the Collembolan Orchesella cincta.</title>
        <authorList>
            <person name="Faddeeva-Vakhrusheva A."/>
            <person name="Derks M.F."/>
            <person name="Anvar S.Y."/>
            <person name="Agamennone V."/>
            <person name="Suring W."/>
            <person name="Smit S."/>
            <person name="van Straalen N.M."/>
            <person name="Roelofs D."/>
        </authorList>
    </citation>
    <scope>NUCLEOTIDE SEQUENCE [LARGE SCALE GENOMIC DNA]</scope>
    <source>
        <tissue evidence="6">Mixed pool</tissue>
    </source>
</reference>
<dbReference type="PROSITE" id="PS50865">
    <property type="entry name" value="ZF_MYND_2"/>
    <property type="match status" value="1"/>
</dbReference>
<dbReference type="OrthoDB" id="265717at2759"/>
<evidence type="ECO:0000256" key="2">
    <source>
        <dbReference type="ARBA" id="ARBA00022771"/>
    </source>
</evidence>
<dbReference type="Pfam" id="PF01753">
    <property type="entry name" value="zf-MYND"/>
    <property type="match status" value="1"/>
</dbReference>
<name>A0A1D2NHK9_ORCCI</name>
<evidence type="ECO:0000256" key="4">
    <source>
        <dbReference type="PROSITE-ProRule" id="PRU00134"/>
    </source>
</evidence>
<dbReference type="EMBL" id="LJIJ01000040">
    <property type="protein sequence ID" value="ODN04575.1"/>
    <property type="molecule type" value="Genomic_DNA"/>
</dbReference>